<name>A0A1Z5KFG7_FISSO</name>
<feature type="region of interest" description="Disordered" evidence="1">
    <location>
        <begin position="83"/>
        <end position="156"/>
    </location>
</feature>
<gene>
    <name evidence="2" type="ORF">FisN_4Hh256</name>
</gene>
<feature type="compositionally biased region" description="Basic residues" evidence="1">
    <location>
        <begin position="123"/>
        <end position="137"/>
    </location>
</feature>
<evidence type="ECO:0000313" key="2">
    <source>
        <dbReference type="EMBL" id="GAX24698.1"/>
    </source>
</evidence>
<evidence type="ECO:0000256" key="1">
    <source>
        <dbReference type="SAM" id="MobiDB-lite"/>
    </source>
</evidence>
<feature type="region of interest" description="Disordered" evidence="1">
    <location>
        <begin position="22"/>
        <end position="55"/>
    </location>
</feature>
<reference evidence="2 3" key="1">
    <citation type="journal article" date="2015" name="Plant Cell">
        <title>Oil accumulation by the oleaginous diatom Fistulifera solaris as revealed by the genome and transcriptome.</title>
        <authorList>
            <person name="Tanaka T."/>
            <person name="Maeda Y."/>
            <person name="Veluchamy A."/>
            <person name="Tanaka M."/>
            <person name="Abida H."/>
            <person name="Marechal E."/>
            <person name="Bowler C."/>
            <person name="Muto M."/>
            <person name="Sunaga Y."/>
            <person name="Tanaka M."/>
            <person name="Yoshino T."/>
            <person name="Taniguchi T."/>
            <person name="Fukuda Y."/>
            <person name="Nemoto M."/>
            <person name="Matsumoto M."/>
            <person name="Wong P.S."/>
            <person name="Aburatani S."/>
            <person name="Fujibuchi W."/>
        </authorList>
    </citation>
    <scope>NUCLEOTIDE SEQUENCE [LARGE SCALE GENOMIC DNA]</scope>
    <source>
        <strain evidence="2 3">JPCC DA0580</strain>
    </source>
</reference>
<keyword evidence="3" id="KW-1185">Reference proteome</keyword>
<dbReference type="EMBL" id="BDSP01000213">
    <property type="protein sequence ID" value="GAX24698.1"/>
    <property type="molecule type" value="Genomic_DNA"/>
</dbReference>
<evidence type="ECO:0000313" key="3">
    <source>
        <dbReference type="Proteomes" id="UP000198406"/>
    </source>
</evidence>
<dbReference type="AlphaFoldDB" id="A0A1Z5KFG7"/>
<protein>
    <submittedName>
        <fullName evidence="2">Uncharacterized protein</fullName>
    </submittedName>
</protein>
<accession>A0A1Z5KFG7</accession>
<dbReference type="Proteomes" id="UP000198406">
    <property type="component" value="Unassembled WGS sequence"/>
</dbReference>
<organism evidence="2 3">
    <name type="scientific">Fistulifera solaris</name>
    <name type="common">Oleaginous diatom</name>
    <dbReference type="NCBI Taxonomy" id="1519565"/>
    <lineage>
        <taxon>Eukaryota</taxon>
        <taxon>Sar</taxon>
        <taxon>Stramenopiles</taxon>
        <taxon>Ochrophyta</taxon>
        <taxon>Bacillariophyta</taxon>
        <taxon>Bacillariophyceae</taxon>
        <taxon>Bacillariophycidae</taxon>
        <taxon>Naviculales</taxon>
        <taxon>Naviculaceae</taxon>
        <taxon>Fistulifera</taxon>
    </lineage>
</organism>
<dbReference type="InParanoid" id="A0A1Z5KFG7"/>
<feature type="compositionally biased region" description="Polar residues" evidence="1">
    <location>
        <begin position="147"/>
        <end position="156"/>
    </location>
</feature>
<sequence>MASRLSYSCDPLNWEITVVKNSTGSRSPHHTKQARNGCFSSVSSPFRSPKRENPNHFRWSTVQESENVFCFPRSLSSPMNNATLVSEHSSRNGPFPHKAKYNNIKNKSHTRHPSKVSVSLRPPKTKPGKRTNKKGKNTKPAPAPSPSVKTTLSSIHSLAPARPKTPYKFNLMRRMVWIRPKPDDKFWIRGRIEKCEQSRVDEVKENGKVSSTETVYHVVKCADDGTLYRVQLQQMEQSENLIWL</sequence>
<comment type="caution">
    <text evidence="2">The sequence shown here is derived from an EMBL/GenBank/DDBJ whole genome shotgun (WGS) entry which is preliminary data.</text>
</comment>
<proteinExistence type="predicted"/>